<name>A0AAW1NH69_9CHLO</name>
<sequence>MSRLSRMGGPEPAGSLEPKLPRQSTTSTARFADSLVIPEPALPRQGTTQTARFAEALIIPEEDDLPPSSLASPSALSPSVLSPARRASSALFRAASVGLGVQKGSGVYGSGVFGQRSVLQQVLETSWDTDEEHLERLSRENDIKEREVELFTQYLSKNKPRQYRTSNEGEPRDKQALEPLNIDERCEVAASELEAANAVVSQVRSDCDAKAAELIIQLRLLDIDMQRAERDVFDLKRSFLKPHGTDSSSSTKHRLVIEGDKLLAFVQARKAAANESASKLAVKLAVTKEQGRKAEVLQKRQKELKDVQQDIVQLQVAVHASQQQADSLEASLRRRSQLGEAKGLPSKENSFESLPSLSPAQMGNTAADDSPAIMESGAMARSGRIHI</sequence>
<organism evidence="3 4">
    <name type="scientific">Symbiochloris irregularis</name>
    <dbReference type="NCBI Taxonomy" id="706552"/>
    <lineage>
        <taxon>Eukaryota</taxon>
        <taxon>Viridiplantae</taxon>
        <taxon>Chlorophyta</taxon>
        <taxon>core chlorophytes</taxon>
        <taxon>Trebouxiophyceae</taxon>
        <taxon>Trebouxiales</taxon>
        <taxon>Trebouxiaceae</taxon>
        <taxon>Symbiochloris</taxon>
    </lineage>
</organism>
<feature type="region of interest" description="Disordered" evidence="2">
    <location>
        <begin position="340"/>
        <end position="387"/>
    </location>
</feature>
<reference evidence="3 4" key="1">
    <citation type="journal article" date="2024" name="Nat. Commun.">
        <title>Phylogenomics reveals the evolutionary origins of lichenization in chlorophyte algae.</title>
        <authorList>
            <person name="Puginier C."/>
            <person name="Libourel C."/>
            <person name="Otte J."/>
            <person name="Skaloud P."/>
            <person name="Haon M."/>
            <person name="Grisel S."/>
            <person name="Petersen M."/>
            <person name="Berrin J.G."/>
            <person name="Delaux P.M."/>
            <person name="Dal Grande F."/>
            <person name="Keller J."/>
        </authorList>
    </citation>
    <scope>NUCLEOTIDE SEQUENCE [LARGE SCALE GENOMIC DNA]</scope>
    <source>
        <strain evidence="3 4">SAG 2036</strain>
    </source>
</reference>
<evidence type="ECO:0000256" key="2">
    <source>
        <dbReference type="SAM" id="MobiDB-lite"/>
    </source>
</evidence>
<proteinExistence type="predicted"/>
<evidence type="ECO:0000313" key="4">
    <source>
        <dbReference type="Proteomes" id="UP001465755"/>
    </source>
</evidence>
<dbReference type="EMBL" id="JALJOQ010000267">
    <property type="protein sequence ID" value="KAK9786670.1"/>
    <property type="molecule type" value="Genomic_DNA"/>
</dbReference>
<comment type="caution">
    <text evidence="3">The sequence shown here is derived from an EMBL/GenBank/DDBJ whole genome shotgun (WGS) entry which is preliminary data.</text>
</comment>
<feature type="compositionally biased region" description="Polar residues" evidence="2">
    <location>
        <begin position="347"/>
        <end position="364"/>
    </location>
</feature>
<accession>A0AAW1NH69</accession>
<keyword evidence="1" id="KW-0175">Coiled coil</keyword>
<dbReference type="Proteomes" id="UP001465755">
    <property type="component" value="Unassembled WGS sequence"/>
</dbReference>
<feature type="coiled-coil region" evidence="1">
    <location>
        <begin position="297"/>
        <end position="324"/>
    </location>
</feature>
<gene>
    <name evidence="3" type="ORF">WJX73_003717</name>
</gene>
<protein>
    <submittedName>
        <fullName evidence="3">Uncharacterized protein</fullName>
    </submittedName>
</protein>
<dbReference type="AlphaFoldDB" id="A0AAW1NH69"/>
<evidence type="ECO:0000313" key="3">
    <source>
        <dbReference type="EMBL" id="KAK9786670.1"/>
    </source>
</evidence>
<feature type="region of interest" description="Disordered" evidence="2">
    <location>
        <begin position="1"/>
        <end position="49"/>
    </location>
</feature>
<evidence type="ECO:0000256" key="1">
    <source>
        <dbReference type="SAM" id="Coils"/>
    </source>
</evidence>
<keyword evidence="4" id="KW-1185">Reference proteome</keyword>